<dbReference type="STRING" id="134849.SAMN05443668_12854"/>
<dbReference type="InterPro" id="IPR025646">
    <property type="entry name" value="DUF4350"/>
</dbReference>
<protein>
    <recommendedName>
        <fullName evidence="3">DUF4350 domain-containing protein</fullName>
    </recommendedName>
</protein>
<evidence type="ECO:0000256" key="2">
    <source>
        <dbReference type="SAM" id="Phobius"/>
    </source>
</evidence>
<feature type="region of interest" description="Disordered" evidence="1">
    <location>
        <begin position="380"/>
        <end position="410"/>
    </location>
</feature>
<keyword evidence="5" id="KW-1185">Reference proteome</keyword>
<dbReference type="Pfam" id="PF14258">
    <property type="entry name" value="DUF4350"/>
    <property type="match status" value="1"/>
</dbReference>
<evidence type="ECO:0000313" key="4">
    <source>
        <dbReference type="EMBL" id="SHN47824.1"/>
    </source>
</evidence>
<evidence type="ECO:0000256" key="1">
    <source>
        <dbReference type="SAM" id="MobiDB-lite"/>
    </source>
</evidence>
<feature type="transmembrane region" description="Helical" evidence="2">
    <location>
        <begin position="250"/>
        <end position="268"/>
    </location>
</feature>
<keyword evidence="2" id="KW-0472">Membrane</keyword>
<dbReference type="AlphaFoldDB" id="A0A1M7RNJ0"/>
<dbReference type="Proteomes" id="UP000184440">
    <property type="component" value="Unassembled WGS sequence"/>
</dbReference>
<dbReference type="RefSeq" id="WP_073266052.1">
    <property type="nucleotide sequence ID" value="NZ_FRCS01000028.1"/>
</dbReference>
<keyword evidence="2" id="KW-0812">Transmembrane</keyword>
<dbReference type="EMBL" id="FRCS01000028">
    <property type="protein sequence ID" value="SHN47824.1"/>
    <property type="molecule type" value="Genomic_DNA"/>
</dbReference>
<organism evidence="4 5">
    <name type="scientific">Cryptosporangium aurantiacum</name>
    <dbReference type="NCBI Taxonomy" id="134849"/>
    <lineage>
        <taxon>Bacteria</taxon>
        <taxon>Bacillati</taxon>
        <taxon>Actinomycetota</taxon>
        <taxon>Actinomycetes</taxon>
        <taxon>Cryptosporangiales</taxon>
        <taxon>Cryptosporangiaceae</taxon>
        <taxon>Cryptosporangium</taxon>
    </lineage>
</organism>
<gene>
    <name evidence="4" type="ORF">SAMN05443668_12854</name>
</gene>
<evidence type="ECO:0000259" key="3">
    <source>
        <dbReference type="Pfam" id="PF14258"/>
    </source>
</evidence>
<proteinExistence type="predicted"/>
<sequence>MITTAQPVVSARSPWRFRVGLTAVLAALIALAVWALISTAPSRERSSLDPEGAHPLGTRALAVLLGNHGHPVTRVTTVDEAMARADSGNVTVVVPFPYNLAAQSLRRLADLPDTVRVVFVQPDGFTLDDLEVGVEVRSVAIIDTVDPGCSLPEARSAGDAEMGGYRYAGTGLVRCYGQTLAVLDRPGKAELVFLGSPEPLINDRLAERGNAALSLGLLSAQRDVVWLHRTTPEPIAEDEARSLGDLLPTWVPATVGMLAAAGLLAAFWRGRRLSAPVAEPLPVIVRSTETVEGRARLYQRAHARPEATEALRGAALSRLLPLLGLGSRPEPREVCDAAAERSGWPAATVGKHLYGPPPTDDRGLVVLADALDALLAAVVSPAGPPAPADPAAPNDPAASVEASPDEGRPS</sequence>
<feature type="domain" description="DUF4350" evidence="3">
    <location>
        <begin position="54"/>
        <end position="218"/>
    </location>
</feature>
<reference evidence="4 5" key="1">
    <citation type="submission" date="2016-11" db="EMBL/GenBank/DDBJ databases">
        <authorList>
            <person name="Jaros S."/>
            <person name="Januszkiewicz K."/>
            <person name="Wedrychowicz H."/>
        </authorList>
    </citation>
    <scope>NUCLEOTIDE SEQUENCE [LARGE SCALE GENOMIC DNA]</scope>
    <source>
        <strain evidence="4 5">DSM 46144</strain>
    </source>
</reference>
<name>A0A1M7RNJ0_9ACTN</name>
<accession>A0A1M7RNJ0</accession>
<keyword evidence="2" id="KW-1133">Transmembrane helix</keyword>
<evidence type="ECO:0000313" key="5">
    <source>
        <dbReference type="Proteomes" id="UP000184440"/>
    </source>
</evidence>